<feature type="region of interest" description="Disordered" evidence="5">
    <location>
        <begin position="124"/>
        <end position="186"/>
    </location>
</feature>
<dbReference type="Gene3D" id="2.60.40.1220">
    <property type="match status" value="1"/>
</dbReference>
<dbReference type="InterPro" id="IPR014755">
    <property type="entry name" value="Cu-Rt/internalin_Ig-like"/>
</dbReference>
<feature type="domain" description="CopC" evidence="8">
    <location>
        <begin position="32"/>
        <end position="122"/>
    </location>
</feature>
<feature type="transmembrane region" description="Helical" evidence="6">
    <location>
        <begin position="191"/>
        <end position="209"/>
    </location>
</feature>
<keyword evidence="6" id="KW-1133">Transmembrane helix</keyword>
<feature type="chain" id="PRO_5047241561" description="CopC domain-containing protein" evidence="7">
    <location>
        <begin position="32"/>
        <end position="221"/>
    </location>
</feature>
<feature type="signal peptide" evidence="7">
    <location>
        <begin position="1"/>
        <end position="31"/>
    </location>
</feature>
<comment type="caution">
    <text evidence="9">The sequence shown here is derived from an EMBL/GenBank/DDBJ whole genome shotgun (WGS) entry which is preliminary data.</text>
</comment>
<gene>
    <name evidence="9" type="ORF">GCM10022252_60530</name>
</gene>
<dbReference type="EMBL" id="BAABAQ010000013">
    <property type="protein sequence ID" value="GAA4203223.1"/>
    <property type="molecule type" value="Genomic_DNA"/>
</dbReference>
<keyword evidence="6" id="KW-0812">Transmembrane</keyword>
<dbReference type="InterPro" id="IPR014756">
    <property type="entry name" value="Ig_E-set"/>
</dbReference>
<sequence length="221" mass="22582">MASLPRFARTTVVTALLCAVFLTLGTPAALAHDRLKSSSPDKGAKVTTLERIKLVFTTRVRFPAVALRESGGTTVDLGKPKVDGDTVTSGVPETLASGKYVIAWRVVSTDGHPIEGEIPFTVTAPATPSASAEPTAEPTPAPASAAESTPAPETSATTAPPAASPAASSTPEPGLVSSADDQGSDGQGLPGWTWIALLVLVVVGTGVWFRVSRRDEPGGTE</sequence>
<evidence type="ECO:0000256" key="1">
    <source>
        <dbReference type="ARBA" id="ARBA00004196"/>
    </source>
</evidence>
<organism evidence="9 10">
    <name type="scientific">Streptosporangium oxazolinicum</name>
    <dbReference type="NCBI Taxonomy" id="909287"/>
    <lineage>
        <taxon>Bacteria</taxon>
        <taxon>Bacillati</taxon>
        <taxon>Actinomycetota</taxon>
        <taxon>Actinomycetes</taxon>
        <taxon>Streptosporangiales</taxon>
        <taxon>Streptosporangiaceae</taxon>
        <taxon>Streptosporangium</taxon>
    </lineage>
</organism>
<dbReference type="PANTHER" id="PTHR34820">
    <property type="entry name" value="INNER MEMBRANE PROTEIN YEBZ"/>
    <property type="match status" value="1"/>
</dbReference>
<evidence type="ECO:0000313" key="9">
    <source>
        <dbReference type="EMBL" id="GAA4203223.1"/>
    </source>
</evidence>
<comment type="subcellular location">
    <subcellularLocation>
        <location evidence="1">Cell envelope</location>
    </subcellularLocation>
</comment>
<dbReference type="Proteomes" id="UP001501251">
    <property type="component" value="Unassembled WGS sequence"/>
</dbReference>
<proteinExistence type="predicted"/>
<evidence type="ECO:0000256" key="7">
    <source>
        <dbReference type="SAM" id="SignalP"/>
    </source>
</evidence>
<name>A0ABP8BDE8_9ACTN</name>
<dbReference type="SUPFAM" id="SSF81296">
    <property type="entry name" value="E set domains"/>
    <property type="match status" value="1"/>
</dbReference>
<keyword evidence="2" id="KW-0479">Metal-binding</keyword>
<evidence type="ECO:0000256" key="6">
    <source>
        <dbReference type="SAM" id="Phobius"/>
    </source>
</evidence>
<dbReference type="RefSeq" id="WP_344921535.1">
    <property type="nucleotide sequence ID" value="NZ_BAABAQ010000013.1"/>
</dbReference>
<dbReference type="Pfam" id="PF04234">
    <property type="entry name" value="CopC"/>
    <property type="match status" value="1"/>
</dbReference>
<protein>
    <recommendedName>
        <fullName evidence="8">CopC domain-containing protein</fullName>
    </recommendedName>
</protein>
<evidence type="ECO:0000259" key="8">
    <source>
        <dbReference type="Pfam" id="PF04234"/>
    </source>
</evidence>
<evidence type="ECO:0000256" key="2">
    <source>
        <dbReference type="ARBA" id="ARBA00022723"/>
    </source>
</evidence>
<dbReference type="InterPro" id="IPR007348">
    <property type="entry name" value="CopC_dom"/>
</dbReference>
<evidence type="ECO:0000256" key="5">
    <source>
        <dbReference type="SAM" id="MobiDB-lite"/>
    </source>
</evidence>
<feature type="compositionally biased region" description="Low complexity" evidence="5">
    <location>
        <begin position="124"/>
        <end position="173"/>
    </location>
</feature>
<evidence type="ECO:0000313" key="10">
    <source>
        <dbReference type="Proteomes" id="UP001501251"/>
    </source>
</evidence>
<keyword evidence="4" id="KW-0186">Copper</keyword>
<keyword evidence="3 7" id="KW-0732">Signal</keyword>
<keyword evidence="6" id="KW-0472">Membrane</keyword>
<accession>A0ABP8BDE8</accession>
<keyword evidence="10" id="KW-1185">Reference proteome</keyword>
<reference evidence="10" key="1">
    <citation type="journal article" date="2019" name="Int. J. Syst. Evol. Microbiol.">
        <title>The Global Catalogue of Microorganisms (GCM) 10K type strain sequencing project: providing services to taxonomists for standard genome sequencing and annotation.</title>
        <authorList>
            <consortium name="The Broad Institute Genomics Platform"/>
            <consortium name="The Broad Institute Genome Sequencing Center for Infectious Disease"/>
            <person name="Wu L."/>
            <person name="Ma J."/>
        </authorList>
    </citation>
    <scope>NUCLEOTIDE SEQUENCE [LARGE SCALE GENOMIC DNA]</scope>
    <source>
        <strain evidence="10">JCM 17388</strain>
    </source>
</reference>
<evidence type="ECO:0000256" key="3">
    <source>
        <dbReference type="ARBA" id="ARBA00022729"/>
    </source>
</evidence>
<dbReference type="InterPro" id="IPR032694">
    <property type="entry name" value="CopC/D"/>
</dbReference>
<evidence type="ECO:0000256" key="4">
    <source>
        <dbReference type="ARBA" id="ARBA00023008"/>
    </source>
</evidence>
<dbReference type="PANTHER" id="PTHR34820:SF4">
    <property type="entry name" value="INNER MEMBRANE PROTEIN YEBZ"/>
    <property type="match status" value="1"/>
</dbReference>